<feature type="region of interest" description="Disordered" evidence="1">
    <location>
        <begin position="37"/>
        <end position="58"/>
    </location>
</feature>
<evidence type="ECO:0000313" key="4">
    <source>
        <dbReference type="Proteomes" id="UP000219621"/>
    </source>
</evidence>
<keyword evidence="2" id="KW-0472">Membrane</keyword>
<protein>
    <submittedName>
        <fullName evidence="3">Formate dehydrogenase region TAT target</fullName>
    </submittedName>
</protein>
<reference evidence="3 4" key="1">
    <citation type="submission" date="2017-09" db="EMBL/GenBank/DDBJ databases">
        <authorList>
            <person name="Ehlers B."/>
            <person name="Leendertz F.H."/>
        </authorList>
    </citation>
    <scope>NUCLEOTIDE SEQUENCE [LARGE SCALE GENOMIC DNA]</scope>
    <source>
        <strain evidence="3 4">USBA 140</strain>
    </source>
</reference>
<evidence type="ECO:0000313" key="3">
    <source>
        <dbReference type="EMBL" id="SOD90900.1"/>
    </source>
</evidence>
<evidence type="ECO:0000256" key="2">
    <source>
        <dbReference type="SAM" id="Phobius"/>
    </source>
</evidence>
<keyword evidence="4" id="KW-1185">Reference proteome</keyword>
<sequence>MSETKDHKQTTVDRRGFLRTVGLGAGAAGAAAALAAGTAAAGVAEPTPDPAGKTDAGYRETDHVRRFYDLARF</sequence>
<accession>A0A286G5S0</accession>
<dbReference type="InterPro" id="IPR006311">
    <property type="entry name" value="TAT_signal"/>
</dbReference>
<dbReference type="PIRSF" id="PIRSF036704">
    <property type="entry name" value="UCP036704"/>
    <property type="match status" value="1"/>
</dbReference>
<feature type="transmembrane region" description="Helical" evidence="2">
    <location>
        <begin position="21"/>
        <end position="44"/>
    </location>
</feature>
<gene>
    <name evidence="3" type="ORF">SAMN05421508_101709</name>
</gene>
<dbReference type="PROSITE" id="PS51318">
    <property type="entry name" value="TAT"/>
    <property type="match status" value="1"/>
</dbReference>
<keyword evidence="2" id="KW-0812">Transmembrane</keyword>
<name>A0A286G5S0_9PROT</name>
<keyword evidence="2" id="KW-1133">Transmembrane helix</keyword>
<dbReference type="NCBIfam" id="TIGR02811">
    <property type="entry name" value="formate_TAT"/>
    <property type="match status" value="1"/>
</dbReference>
<dbReference type="Proteomes" id="UP000219621">
    <property type="component" value="Unassembled WGS sequence"/>
</dbReference>
<organism evidence="3 4">
    <name type="scientific">Caenispirillum bisanense</name>
    <dbReference type="NCBI Taxonomy" id="414052"/>
    <lineage>
        <taxon>Bacteria</taxon>
        <taxon>Pseudomonadati</taxon>
        <taxon>Pseudomonadota</taxon>
        <taxon>Alphaproteobacteria</taxon>
        <taxon>Rhodospirillales</taxon>
        <taxon>Novispirillaceae</taxon>
        <taxon>Caenispirillum</taxon>
    </lineage>
</organism>
<dbReference type="EMBL" id="OCNJ01000001">
    <property type="protein sequence ID" value="SOD90900.1"/>
    <property type="molecule type" value="Genomic_DNA"/>
</dbReference>
<dbReference type="InterPro" id="IPR014177">
    <property type="entry name" value="Formate_DH_TAT-contain"/>
</dbReference>
<evidence type="ECO:0000256" key="1">
    <source>
        <dbReference type="SAM" id="MobiDB-lite"/>
    </source>
</evidence>
<dbReference type="RefSeq" id="WP_097277572.1">
    <property type="nucleotide sequence ID" value="NZ_OCNJ01000001.1"/>
</dbReference>
<dbReference type="AlphaFoldDB" id="A0A286G5S0"/>
<proteinExistence type="predicted"/>